<dbReference type="EMBL" id="CP154795">
    <property type="protein sequence ID" value="XAN09142.1"/>
    <property type="molecule type" value="Genomic_DNA"/>
</dbReference>
<evidence type="ECO:0000313" key="8">
    <source>
        <dbReference type="EMBL" id="XAN09142.1"/>
    </source>
</evidence>
<evidence type="ECO:0000256" key="6">
    <source>
        <dbReference type="ARBA" id="ARBA00023251"/>
    </source>
</evidence>
<name>A0ABZ3FST4_9ACTN</name>
<dbReference type="PANTHER" id="PTHR42711">
    <property type="entry name" value="ABC TRANSPORTER ATP-BINDING PROTEIN"/>
    <property type="match status" value="1"/>
</dbReference>
<evidence type="ECO:0000256" key="4">
    <source>
        <dbReference type="ARBA" id="ARBA00022741"/>
    </source>
</evidence>
<evidence type="ECO:0000256" key="3">
    <source>
        <dbReference type="ARBA" id="ARBA00022448"/>
    </source>
</evidence>
<keyword evidence="5 8" id="KW-0067">ATP-binding</keyword>
<dbReference type="Pfam" id="PF00005">
    <property type="entry name" value="ABC_tran"/>
    <property type="match status" value="1"/>
</dbReference>
<dbReference type="RefSeq" id="WP_425310594.1">
    <property type="nucleotide sequence ID" value="NZ_CP154795.1"/>
</dbReference>
<dbReference type="InterPro" id="IPR050763">
    <property type="entry name" value="ABC_transporter_ATP-binding"/>
</dbReference>
<evidence type="ECO:0000313" key="9">
    <source>
        <dbReference type="Proteomes" id="UP001442841"/>
    </source>
</evidence>
<sequence length="301" mass="32422">MSPDPTFTQPIEVRDLVKTFGQFRALDGVDLTVTAGSVHGFLGPNGAGKSTTIRVLLGLYRATSSHVRVLGLDPGAHPAEVTRQVSYVPGDVALWPNLTGGQVLDVLGGLRGVRNRERERELIDRFALDPGKRVRSYSTGNRQKVMLIAALAAPTPLLILDEPTAGLDPLMERVFSDCIHEATAAGRTVLLSSHILAEVERLCTDVTIVRDGLIVESGSLAHLRHLAALDVTVTGPTVEVLVEDLRRWAPHRDGDTLTCEVDRADLPEVLGRLATAGATDVSVVPASLESLFLRHYEVAAR</sequence>
<dbReference type="SUPFAM" id="SSF52540">
    <property type="entry name" value="P-loop containing nucleoside triphosphate hydrolases"/>
    <property type="match status" value="1"/>
</dbReference>
<dbReference type="SMART" id="SM00382">
    <property type="entry name" value="AAA"/>
    <property type="match status" value="1"/>
</dbReference>
<evidence type="ECO:0000256" key="2">
    <source>
        <dbReference type="ARBA" id="ARBA00005417"/>
    </source>
</evidence>
<proteinExistence type="inferred from homology"/>
<protein>
    <submittedName>
        <fullName evidence="8">ABC transporter ATP-binding protein</fullName>
    </submittedName>
</protein>
<organism evidence="8 9">
    <name type="scientific">Ammonicoccus fulvus</name>
    <dbReference type="NCBI Taxonomy" id="3138240"/>
    <lineage>
        <taxon>Bacteria</taxon>
        <taxon>Bacillati</taxon>
        <taxon>Actinomycetota</taxon>
        <taxon>Actinomycetes</taxon>
        <taxon>Propionibacteriales</taxon>
        <taxon>Propionibacteriaceae</taxon>
        <taxon>Ammonicoccus</taxon>
    </lineage>
</organism>
<feature type="domain" description="ABC transporter" evidence="7">
    <location>
        <begin position="11"/>
        <end position="236"/>
    </location>
</feature>
<evidence type="ECO:0000256" key="5">
    <source>
        <dbReference type="ARBA" id="ARBA00022840"/>
    </source>
</evidence>
<dbReference type="InterPro" id="IPR027417">
    <property type="entry name" value="P-loop_NTPase"/>
</dbReference>
<comment type="similarity">
    <text evidence="2">Belongs to the ABC transporter superfamily.</text>
</comment>
<dbReference type="Gene3D" id="3.40.50.300">
    <property type="entry name" value="P-loop containing nucleotide triphosphate hydrolases"/>
    <property type="match status" value="1"/>
</dbReference>
<reference evidence="8 9" key="1">
    <citation type="submission" date="2024-04" db="EMBL/GenBank/DDBJ databases">
        <title>Isolation of an actinomycete strain from pig manure.</title>
        <authorList>
            <person name="Gong T."/>
            <person name="Yu Z."/>
            <person name="An M."/>
            <person name="Wei C."/>
            <person name="Yang W."/>
            <person name="Liu L."/>
        </authorList>
    </citation>
    <scope>NUCLEOTIDE SEQUENCE [LARGE SCALE GENOMIC DNA]</scope>
    <source>
        <strain evidence="8 9">ZF39</strain>
    </source>
</reference>
<comment type="subcellular location">
    <subcellularLocation>
        <location evidence="1">Cell membrane</location>
        <topology evidence="1">Peripheral membrane protein</topology>
    </subcellularLocation>
</comment>
<dbReference type="PROSITE" id="PS50893">
    <property type="entry name" value="ABC_TRANSPORTER_2"/>
    <property type="match status" value="1"/>
</dbReference>
<evidence type="ECO:0000259" key="7">
    <source>
        <dbReference type="PROSITE" id="PS50893"/>
    </source>
</evidence>
<keyword evidence="6" id="KW-0046">Antibiotic resistance</keyword>
<evidence type="ECO:0000256" key="1">
    <source>
        <dbReference type="ARBA" id="ARBA00004202"/>
    </source>
</evidence>
<keyword evidence="9" id="KW-1185">Reference proteome</keyword>
<gene>
    <name evidence="8" type="ORF">AADG42_18070</name>
</gene>
<dbReference type="InterPro" id="IPR003439">
    <property type="entry name" value="ABC_transporter-like_ATP-bd"/>
</dbReference>
<dbReference type="InterPro" id="IPR003593">
    <property type="entry name" value="AAA+_ATPase"/>
</dbReference>
<dbReference type="GO" id="GO:0005524">
    <property type="term" value="F:ATP binding"/>
    <property type="evidence" value="ECO:0007669"/>
    <property type="project" value="UniProtKB-KW"/>
</dbReference>
<accession>A0ABZ3FST4</accession>
<dbReference type="Proteomes" id="UP001442841">
    <property type="component" value="Chromosome"/>
</dbReference>
<dbReference type="CDD" id="cd03230">
    <property type="entry name" value="ABC_DR_subfamily_A"/>
    <property type="match status" value="1"/>
</dbReference>
<dbReference type="PANTHER" id="PTHR42711:SF5">
    <property type="entry name" value="ABC TRANSPORTER ATP-BINDING PROTEIN NATA"/>
    <property type="match status" value="1"/>
</dbReference>
<keyword evidence="3" id="KW-0813">Transport</keyword>
<keyword evidence="4" id="KW-0547">Nucleotide-binding</keyword>